<accession>A0A480ALR0</accession>
<gene>
    <name evidence="1" type="ORF">NIES80_40470</name>
</gene>
<dbReference type="EMBL" id="BJCF01000120">
    <property type="protein sequence ID" value="GCL44318.1"/>
    <property type="molecule type" value="Genomic_DNA"/>
</dbReference>
<evidence type="ECO:0000313" key="2">
    <source>
        <dbReference type="Proteomes" id="UP000299367"/>
    </source>
</evidence>
<dbReference type="NCBIfam" id="NF033559">
    <property type="entry name" value="transpos_IS1634"/>
    <property type="match status" value="1"/>
</dbReference>
<dbReference type="PANTHER" id="PTHR34614">
    <property type="match status" value="1"/>
</dbReference>
<organism evidence="1 2">
    <name type="scientific">Dolichospermum planctonicum</name>
    <dbReference type="NCBI Taxonomy" id="136072"/>
    <lineage>
        <taxon>Bacteria</taxon>
        <taxon>Bacillati</taxon>
        <taxon>Cyanobacteriota</taxon>
        <taxon>Cyanophyceae</taxon>
        <taxon>Nostocales</taxon>
        <taxon>Aphanizomenonaceae</taxon>
        <taxon>Dolichospermum</taxon>
    </lineage>
</organism>
<dbReference type="InterPro" id="IPR047654">
    <property type="entry name" value="IS1634_transpos"/>
</dbReference>
<protein>
    <submittedName>
        <fullName evidence="1">Transposase</fullName>
    </submittedName>
</protein>
<dbReference type="Proteomes" id="UP000299367">
    <property type="component" value="Unassembled WGS sequence"/>
</dbReference>
<comment type="caution">
    <text evidence="1">The sequence shown here is derived from an EMBL/GenBank/DDBJ whole genome shotgun (WGS) entry which is preliminary data.</text>
</comment>
<name>A0A480ALR0_9CYAN</name>
<sequence>MLSAGRFIIATNVLDSKELSNDSMLSEYKAQQSCERGFAFLKDPLFFADSIFLKSPERIESLGMIMGLCLLVYTLAQRQIRNALFNSKSTIKNQLGKATNRPTLRWIFQCFECIHLVEYNNEKHVSNWTQDRDFILNLLPDDCFRYYQLVT</sequence>
<dbReference type="PANTHER" id="PTHR34614:SF2">
    <property type="entry name" value="TRANSPOSASE IS4-LIKE DOMAIN-CONTAINING PROTEIN"/>
    <property type="match status" value="1"/>
</dbReference>
<evidence type="ECO:0000313" key="1">
    <source>
        <dbReference type="EMBL" id="GCL44318.1"/>
    </source>
</evidence>
<proteinExistence type="predicted"/>
<reference evidence="2" key="1">
    <citation type="submission" date="2019-02" db="EMBL/GenBank/DDBJ databases">
        <title>Draft genome sequence of Dolichospermum planctonicum NIES-80.</title>
        <authorList>
            <person name="Yamaguchi H."/>
            <person name="Suzuki S."/>
            <person name="Kawachi M."/>
        </authorList>
    </citation>
    <scope>NUCLEOTIDE SEQUENCE [LARGE SCALE GENOMIC DNA]</scope>
    <source>
        <strain evidence="2">NIES-80</strain>
    </source>
</reference>
<dbReference type="AlphaFoldDB" id="A0A480ALR0"/>